<comment type="caution">
    <text evidence="1">The sequence shown here is derived from an EMBL/GenBank/DDBJ whole genome shotgun (WGS) entry which is preliminary data.</text>
</comment>
<dbReference type="Proteomes" id="UP001501266">
    <property type="component" value="Unassembled WGS sequence"/>
</dbReference>
<proteinExistence type="predicted"/>
<evidence type="ECO:0000313" key="1">
    <source>
        <dbReference type="EMBL" id="GAA1418356.1"/>
    </source>
</evidence>
<keyword evidence="2" id="KW-1185">Reference proteome</keyword>
<evidence type="ECO:0000313" key="2">
    <source>
        <dbReference type="Proteomes" id="UP001501266"/>
    </source>
</evidence>
<gene>
    <name evidence="1" type="ORF">GCM10009640_04070</name>
</gene>
<reference evidence="1 2" key="1">
    <citation type="journal article" date="2019" name="Int. J. Syst. Evol. Microbiol.">
        <title>The Global Catalogue of Microorganisms (GCM) 10K type strain sequencing project: providing services to taxonomists for standard genome sequencing and annotation.</title>
        <authorList>
            <consortium name="The Broad Institute Genomics Platform"/>
            <consortium name="The Broad Institute Genome Sequencing Center for Infectious Disease"/>
            <person name="Wu L."/>
            <person name="Ma J."/>
        </authorList>
    </citation>
    <scope>NUCLEOTIDE SEQUENCE [LARGE SCALE GENOMIC DNA]</scope>
    <source>
        <strain evidence="1 2">JCM 12398</strain>
    </source>
</reference>
<sequence length="49" mass="5052">MRAIVGQPTARLLGAVPDPVAALRTADEPAMRALAALELRAAGVRGEPM</sequence>
<protein>
    <submittedName>
        <fullName evidence="1">Uncharacterized protein</fullName>
    </submittedName>
</protein>
<name>A0ABN1YMY2_9MICO</name>
<dbReference type="EMBL" id="BAAAKK010000001">
    <property type="protein sequence ID" value="GAA1418356.1"/>
    <property type="molecule type" value="Genomic_DNA"/>
</dbReference>
<accession>A0ABN1YMY2</accession>
<organism evidence="1 2">
    <name type="scientific">Agrococcus citreus</name>
    <dbReference type="NCBI Taxonomy" id="84643"/>
    <lineage>
        <taxon>Bacteria</taxon>
        <taxon>Bacillati</taxon>
        <taxon>Actinomycetota</taxon>
        <taxon>Actinomycetes</taxon>
        <taxon>Micrococcales</taxon>
        <taxon>Microbacteriaceae</taxon>
        <taxon>Agrococcus</taxon>
    </lineage>
</organism>